<feature type="domain" description="Reverse transcriptase zinc-binding" evidence="1">
    <location>
        <begin position="41"/>
        <end position="113"/>
    </location>
</feature>
<dbReference type="EMBL" id="JACGWL010000010">
    <property type="protein sequence ID" value="KAK4394025.1"/>
    <property type="molecule type" value="Genomic_DNA"/>
</dbReference>
<dbReference type="Pfam" id="PF13966">
    <property type="entry name" value="zf-RVT"/>
    <property type="match status" value="1"/>
</dbReference>
<reference evidence="2" key="2">
    <citation type="journal article" date="2024" name="Plant">
        <title>Genomic evolution and insights into agronomic trait innovations of Sesamum species.</title>
        <authorList>
            <person name="Miao H."/>
            <person name="Wang L."/>
            <person name="Qu L."/>
            <person name="Liu H."/>
            <person name="Sun Y."/>
            <person name="Le M."/>
            <person name="Wang Q."/>
            <person name="Wei S."/>
            <person name="Zheng Y."/>
            <person name="Lin W."/>
            <person name="Duan Y."/>
            <person name="Cao H."/>
            <person name="Xiong S."/>
            <person name="Wang X."/>
            <person name="Wei L."/>
            <person name="Li C."/>
            <person name="Ma Q."/>
            <person name="Ju M."/>
            <person name="Zhao R."/>
            <person name="Li G."/>
            <person name="Mu C."/>
            <person name="Tian Q."/>
            <person name="Mei H."/>
            <person name="Zhang T."/>
            <person name="Gao T."/>
            <person name="Zhang H."/>
        </authorList>
    </citation>
    <scope>NUCLEOTIDE SEQUENCE</scope>
    <source>
        <strain evidence="2">K16</strain>
    </source>
</reference>
<gene>
    <name evidence="2" type="ORF">Sango_1873300</name>
</gene>
<organism evidence="2 3">
    <name type="scientific">Sesamum angolense</name>
    <dbReference type="NCBI Taxonomy" id="2727404"/>
    <lineage>
        <taxon>Eukaryota</taxon>
        <taxon>Viridiplantae</taxon>
        <taxon>Streptophyta</taxon>
        <taxon>Embryophyta</taxon>
        <taxon>Tracheophyta</taxon>
        <taxon>Spermatophyta</taxon>
        <taxon>Magnoliopsida</taxon>
        <taxon>eudicotyledons</taxon>
        <taxon>Gunneridae</taxon>
        <taxon>Pentapetalae</taxon>
        <taxon>asterids</taxon>
        <taxon>lamiids</taxon>
        <taxon>Lamiales</taxon>
        <taxon>Pedaliaceae</taxon>
        <taxon>Sesamum</taxon>
    </lineage>
</organism>
<evidence type="ECO:0000313" key="3">
    <source>
        <dbReference type="Proteomes" id="UP001289374"/>
    </source>
</evidence>
<reference evidence="2" key="1">
    <citation type="submission" date="2020-06" db="EMBL/GenBank/DDBJ databases">
        <authorList>
            <person name="Li T."/>
            <person name="Hu X."/>
            <person name="Zhang T."/>
            <person name="Song X."/>
            <person name="Zhang H."/>
            <person name="Dai N."/>
            <person name="Sheng W."/>
            <person name="Hou X."/>
            <person name="Wei L."/>
        </authorList>
    </citation>
    <scope>NUCLEOTIDE SEQUENCE</scope>
    <source>
        <strain evidence="2">K16</strain>
        <tissue evidence="2">Leaf</tissue>
    </source>
</reference>
<evidence type="ECO:0000313" key="2">
    <source>
        <dbReference type="EMBL" id="KAK4394025.1"/>
    </source>
</evidence>
<accession>A0AAE2BQR6</accession>
<evidence type="ECO:0000259" key="1">
    <source>
        <dbReference type="Pfam" id="PF13966"/>
    </source>
</evidence>
<dbReference type="AlphaFoldDB" id="A0AAE2BQR6"/>
<proteinExistence type="predicted"/>
<name>A0AAE2BQR6_9LAMI</name>
<protein>
    <recommendedName>
        <fullName evidence="1">Reverse transcriptase zinc-binding domain-containing protein</fullName>
    </recommendedName>
</protein>
<keyword evidence="3" id="KW-1185">Reference proteome</keyword>
<comment type="caution">
    <text evidence="2">The sequence shown here is derived from an EMBL/GenBank/DDBJ whole genome shotgun (WGS) entry which is preliminary data.</text>
</comment>
<sequence length="143" mass="16272">MLIWHYGKDGQFMVKSAYYLELTRRWTNAASTLGLGEGRYSQEHQDKWDIGWQSRTPPKVRMFIWKTCQEAISTQSDLATRIGVSGGVCAFCGVEEETTMHVLLQCSFARQAWALTLLPWRILSTAATSTKEWIWLTYGSLGA</sequence>
<dbReference type="Proteomes" id="UP001289374">
    <property type="component" value="Unassembled WGS sequence"/>
</dbReference>
<dbReference type="InterPro" id="IPR026960">
    <property type="entry name" value="RVT-Znf"/>
</dbReference>